<proteinExistence type="predicted"/>
<protein>
    <recommendedName>
        <fullName evidence="3">Abi family protein</fullName>
    </recommendedName>
</protein>
<name>A0ABX6A3A6_9MICO</name>
<gene>
    <name evidence="1" type="ORF">FOB48_04735</name>
</gene>
<dbReference type="Proteomes" id="UP000323865">
    <property type="component" value="Chromosome"/>
</dbReference>
<sequence length="229" mass="25760">MSTVPNAVPNCGAWNADEICRFITSERLASYFTDTDGSVRQALHLYEWNMRASASVLELTSMVEVIVRNSLDASLIAWASTHHPGASWFDAAPLDAHAQSDIAKARRRATRHGRRPEVHGSVISELTLGFWRFLVESRYLTRLWVPASHTAFPHGAKDLRTRQEEVALRMKQLTTVRNRAAHHEPIHRRDLGRDLRAAIDLASWVSPDVGAWVASKNSLRTRIEGKPQP</sequence>
<evidence type="ECO:0000313" key="1">
    <source>
        <dbReference type="EMBL" id="QEU11668.1"/>
    </source>
</evidence>
<organism evidence="1 2">
    <name type="scientific">Dermabacter vaginalis</name>
    <dbReference type="NCBI Taxonomy" id="1630135"/>
    <lineage>
        <taxon>Bacteria</taxon>
        <taxon>Bacillati</taxon>
        <taxon>Actinomycetota</taxon>
        <taxon>Actinomycetes</taxon>
        <taxon>Micrococcales</taxon>
        <taxon>Dermabacteraceae</taxon>
        <taxon>Dermabacter</taxon>
    </lineage>
</organism>
<accession>A0ABX6A3A6</accession>
<evidence type="ECO:0000313" key="2">
    <source>
        <dbReference type="Proteomes" id="UP000323865"/>
    </source>
</evidence>
<keyword evidence="2" id="KW-1185">Reference proteome</keyword>
<evidence type="ECO:0008006" key="3">
    <source>
        <dbReference type="Google" id="ProtNLM"/>
    </source>
</evidence>
<dbReference type="EMBL" id="CP044108">
    <property type="protein sequence ID" value="QEU11668.1"/>
    <property type="molecule type" value="Genomic_DNA"/>
</dbReference>
<reference evidence="1 2" key="1">
    <citation type="submission" date="2019-09" db="EMBL/GenBank/DDBJ databases">
        <title>FDA dAtabase for Regulatory Grade micrObial Sequences (FDA-ARGOS): Supporting development and validation of Infectious Disease Dx tests.</title>
        <authorList>
            <person name="Sciortino C."/>
            <person name="Tallon L."/>
            <person name="Sadzewicz L."/>
            <person name="Vavikolanu K."/>
            <person name="Mehta A."/>
            <person name="Aluvathingal J."/>
            <person name="Nadendla S."/>
            <person name="Nandy P."/>
            <person name="Geyer C."/>
            <person name="Yan Y."/>
            <person name="Sichtig H."/>
        </authorList>
    </citation>
    <scope>NUCLEOTIDE SEQUENCE [LARGE SCALE GENOMIC DNA]</scope>
    <source>
        <strain evidence="1 2">FDAARGOS_640</strain>
    </source>
</reference>